<organism evidence="6 7">
    <name type="scientific">Alkalilimnicola ehrlichii (strain ATCC BAA-1101 / DSM 17681 / MLHE-1)</name>
    <dbReference type="NCBI Taxonomy" id="187272"/>
    <lineage>
        <taxon>Bacteria</taxon>
        <taxon>Pseudomonadati</taxon>
        <taxon>Pseudomonadota</taxon>
        <taxon>Gammaproteobacteria</taxon>
        <taxon>Chromatiales</taxon>
        <taxon>Ectothiorhodospiraceae</taxon>
        <taxon>Alkalilimnicola</taxon>
    </lineage>
</organism>
<name>Q0A744_ALKEH</name>
<dbReference type="Pfam" id="PF00515">
    <property type="entry name" value="TPR_1"/>
    <property type="match status" value="1"/>
</dbReference>
<keyword evidence="5" id="KW-0472">Membrane</keyword>
<gene>
    <name evidence="6" type="ordered locus">Mlg_2001</name>
</gene>
<evidence type="ECO:0000256" key="3">
    <source>
        <dbReference type="PROSITE-ProRule" id="PRU00339"/>
    </source>
</evidence>
<keyword evidence="2 3" id="KW-0802">TPR repeat</keyword>
<dbReference type="InterPro" id="IPR011990">
    <property type="entry name" value="TPR-like_helical_dom_sf"/>
</dbReference>
<dbReference type="RefSeq" id="WP_011629737.1">
    <property type="nucleotide sequence ID" value="NC_008340.1"/>
</dbReference>
<accession>Q0A744</accession>
<dbReference type="KEGG" id="aeh:Mlg_2001"/>
<dbReference type="EMBL" id="CP000453">
    <property type="protein sequence ID" value="ABI57343.1"/>
    <property type="molecule type" value="Genomic_DNA"/>
</dbReference>
<dbReference type="HOGENOM" id="CLU_1412560_0_0_6"/>
<reference evidence="7" key="1">
    <citation type="submission" date="2006-08" db="EMBL/GenBank/DDBJ databases">
        <title>Complete sequence of Alkalilimnicola ehrilichei MLHE-1.</title>
        <authorList>
            <person name="Copeland A."/>
            <person name="Lucas S."/>
            <person name="Lapidus A."/>
            <person name="Barry K."/>
            <person name="Detter J.C."/>
            <person name="Glavina del Rio T."/>
            <person name="Hammon N."/>
            <person name="Israni S."/>
            <person name="Dalin E."/>
            <person name="Tice H."/>
            <person name="Pitluck S."/>
            <person name="Sims D."/>
            <person name="Brettin T."/>
            <person name="Bruce D."/>
            <person name="Han C."/>
            <person name="Tapia R."/>
            <person name="Gilna P."/>
            <person name="Schmutz J."/>
            <person name="Larimer F."/>
            <person name="Land M."/>
            <person name="Hauser L."/>
            <person name="Kyrpides N."/>
            <person name="Mikhailova N."/>
            <person name="Oremland R.S."/>
            <person name="Hoeft S.E."/>
            <person name="Switzer-Blum J."/>
            <person name="Kulp T."/>
            <person name="King G."/>
            <person name="Tabita R."/>
            <person name="Witte B."/>
            <person name="Santini J.M."/>
            <person name="Basu P."/>
            <person name="Hollibaugh J.T."/>
            <person name="Xie G."/>
            <person name="Stolz J.F."/>
            <person name="Richardson P."/>
        </authorList>
    </citation>
    <scope>NUCLEOTIDE SEQUENCE [LARGE SCALE GENOMIC DNA]</scope>
    <source>
        <strain evidence="7">ATCC BAA-1101 / DSM 17681 / MLHE-1</strain>
    </source>
</reference>
<sequence>MDELSRRILTRLAVAVMVLSTGWIIFEALRTDPAPGEVAHKAADRAFADGHYERALRNYRDALQADPERIDAIRGKARTLLQKGRHEEAVHWFDQAIERVPGFPGTYANRGIAYDRMGRFEQALADYEYALYLDDGVADGPGWITRLLHMDEPPPTVADRADYLRAQLALPEEERMLSMPEEDAAQRTYRQRP</sequence>
<keyword evidence="5" id="KW-0812">Transmembrane</keyword>
<evidence type="ECO:0000256" key="5">
    <source>
        <dbReference type="SAM" id="Phobius"/>
    </source>
</evidence>
<dbReference type="InterPro" id="IPR051685">
    <property type="entry name" value="Ycf3/AcsC/BcsC/TPR_MFPF"/>
</dbReference>
<keyword evidence="7" id="KW-1185">Reference proteome</keyword>
<dbReference type="PANTHER" id="PTHR44943:SF8">
    <property type="entry name" value="TPR REPEAT-CONTAINING PROTEIN MJ0263"/>
    <property type="match status" value="1"/>
</dbReference>
<evidence type="ECO:0000256" key="1">
    <source>
        <dbReference type="ARBA" id="ARBA00022737"/>
    </source>
</evidence>
<dbReference type="AlphaFoldDB" id="Q0A744"/>
<dbReference type="Proteomes" id="UP000001962">
    <property type="component" value="Chromosome"/>
</dbReference>
<proteinExistence type="predicted"/>
<evidence type="ECO:0000313" key="6">
    <source>
        <dbReference type="EMBL" id="ABI57343.1"/>
    </source>
</evidence>
<dbReference type="SUPFAM" id="SSF48452">
    <property type="entry name" value="TPR-like"/>
    <property type="match status" value="1"/>
</dbReference>
<dbReference type="OrthoDB" id="7058572at2"/>
<dbReference type="InterPro" id="IPR019734">
    <property type="entry name" value="TPR_rpt"/>
</dbReference>
<feature type="transmembrane region" description="Helical" evidence="5">
    <location>
        <begin position="12"/>
        <end position="29"/>
    </location>
</feature>
<dbReference type="Pfam" id="PF14559">
    <property type="entry name" value="TPR_19"/>
    <property type="match status" value="1"/>
</dbReference>
<keyword evidence="1" id="KW-0677">Repeat</keyword>
<dbReference type="PANTHER" id="PTHR44943">
    <property type="entry name" value="CELLULOSE SYNTHASE OPERON PROTEIN C"/>
    <property type="match status" value="1"/>
</dbReference>
<evidence type="ECO:0000313" key="7">
    <source>
        <dbReference type="Proteomes" id="UP000001962"/>
    </source>
</evidence>
<protein>
    <submittedName>
        <fullName evidence="6">TPR repeat-containing protein</fullName>
    </submittedName>
</protein>
<keyword evidence="5" id="KW-1133">Transmembrane helix</keyword>
<dbReference type="Gene3D" id="1.25.40.10">
    <property type="entry name" value="Tetratricopeptide repeat domain"/>
    <property type="match status" value="1"/>
</dbReference>
<dbReference type="eggNOG" id="COG0457">
    <property type="taxonomic scope" value="Bacteria"/>
</dbReference>
<dbReference type="PROSITE" id="PS50005">
    <property type="entry name" value="TPR"/>
    <property type="match status" value="2"/>
</dbReference>
<feature type="repeat" description="TPR" evidence="3">
    <location>
        <begin position="104"/>
        <end position="137"/>
    </location>
</feature>
<feature type="region of interest" description="Disordered" evidence="4">
    <location>
        <begin position="174"/>
        <end position="193"/>
    </location>
</feature>
<evidence type="ECO:0000256" key="2">
    <source>
        <dbReference type="ARBA" id="ARBA00022803"/>
    </source>
</evidence>
<evidence type="ECO:0000256" key="4">
    <source>
        <dbReference type="SAM" id="MobiDB-lite"/>
    </source>
</evidence>
<feature type="repeat" description="TPR" evidence="3">
    <location>
        <begin position="36"/>
        <end position="69"/>
    </location>
</feature>
<dbReference type="SMART" id="SM00028">
    <property type="entry name" value="TPR"/>
    <property type="match status" value="3"/>
</dbReference>